<gene>
    <name evidence="2" type="ORF">KV110_30710</name>
</gene>
<sequence>MTLDSGDHAALALWAAACAERVLPLFARDRPDDGRPAAAVAAARAWARGELTMPEAREAAFAAHDAARETNDAAAYAARSAGHAAATAHVAGHARHAANYAVKAVQVDSSEGSDERAWQEAQVPGRLIRVVFPDRGLSERGR</sequence>
<reference evidence="2 3" key="1">
    <citation type="submission" date="2021-07" db="EMBL/GenBank/DDBJ databases">
        <title>Whole Genome Sequence of Nocardia Iowensis.</title>
        <authorList>
            <person name="Lamm A."/>
            <person name="Collins-Fairclough A.M."/>
            <person name="Bunk B."/>
            <person name="Sproer C."/>
        </authorList>
    </citation>
    <scope>NUCLEOTIDE SEQUENCE [LARGE SCALE GENOMIC DNA]</scope>
    <source>
        <strain evidence="2 3">NRRL 5646</strain>
    </source>
</reference>
<feature type="domain" description="Imm-5-like" evidence="1">
    <location>
        <begin position="2"/>
        <end position="124"/>
    </location>
</feature>
<name>A0ABX8RKE1_NOCIO</name>
<evidence type="ECO:0000313" key="2">
    <source>
        <dbReference type="EMBL" id="QXN89801.1"/>
    </source>
</evidence>
<dbReference type="RefSeq" id="WP_218470668.1">
    <property type="nucleotide sequence ID" value="NZ_BAABJN010000006.1"/>
</dbReference>
<evidence type="ECO:0000313" key="3">
    <source>
        <dbReference type="Proteomes" id="UP000694257"/>
    </source>
</evidence>
<proteinExistence type="predicted"/>
<dbReference type="InterPro" id="IPR048667">
    <property type="entry name" value="Imm5-like"/>
</dbReference>
<dbReference type="EMBL" id="CP078145">
    <property type="protein sequence ID" value="QXN89801.1"/>
    <property type="molecule type" value="Genomic_DNA"/>
</dbReference>
<accession>A0ABX8RKE1</accession>
<dbReference type="Pfam" id="PF21805">
    <property type="entry name" value="Imm5_like"/>
    <property type="match status" value="1"/>
</dbReference>
<evidence type="ECO:0000259" key="1">
    <source>
        <dbReference type="Pfam" id="PF21805"/>
    </source>
</evidence>
<keyword evidence="3" id="KW-1185">Reference proteome</keyword>
<dbReference type="Proteomes" id="UP000694257">
    <property type="component" value="Chromosome"/>
</dbReference>
<protein>
    <recommendedName>
        <fullName evidence="1">Imm-5-like domain-containing protein</fullName>
    </recommendedName>
</protein>
<organism evidence="2 3">
    <name type="scientific">Nocardia iowensis</name>
    <dbReference type="NCBI Taxonomy" id="204891"/>
    <lineage>
        <taxon>Bacteria</taxon>
        <taxon>Bacillati</taxon>
        <taxon>Actinomycetota</taxon>
        <taxon>Actinomycetes</taxon>
        <taxon>Mycobacteriales</taxon>
        <taxon>Nocardiaceae</taxon>
        <taxon>Nocardia</taxon>
    </lineage>
</organism>